<dbReference type="Pfam" id="PF13649">
    <property type="entry name" value="Methyltransf_25"/>
    <property type="match status" value="1"/>
</dbReference>
<gene>
    <name evidence="2" type="ORF">SAMN04487977_102576</name>
</gene>
<keyword evidence="2" id="KW-0489">Methyltransferase</keyword>
<dbReference type="STRING" id="163.SAMN04487775_10144"/>
<dbReference type="InterPro" id="IPR029063">
    <property type="entry name" value="SAM-dependent_MTases_sf"/>
</dbReference>
<feature type="domain" description="Methyltransferase" evidence="1">
    <location>
        <begin position="42"/>
        <end position="137"/>
    </location>
</feature>
<keyword evidence="3" id="KW-1185">Reference proteome</keyword>
<keyword evidence="2" id="KW-0808">Transferase</keyword>
<accession>A0A1H9DHL6</accession>
<dbReference type="InterPro" id="IPR041698">
    <property type="entry name" value="Methyltransf_25"/>
</dbReference>
<dbReference type="CDD" id="cd02440">
    <property type="entry name" value="AdoMet_MTases"/>
    <property type="match status" value="1"/>
</dbReference>
<dbReference type="GO" id="GO:0032259">
    <property type="term" value="P:methylation"/>
    <property type="evidence" value="ECO:0007669"/>
    <property type="project" value="UniProtKB-KW"/>
</dbReference>
<dbReference type="SUPFAM" id="SSF53335">
    <property type="entry name" value="S-adenosyl-L-methionine-dependent methyltransferases"/>
    <property type="match status" value="1"/>
</dbReference>
<organism evidence="2 3">
    <name type="scientific">Treponema bryantii</name>
    <dbReference type="NCBI Taxonomy" id="163"/>
    <lineage>
        <taxon>Bacteria</taxon>
        <taxon>Pseudomonadati</taxon>
        <taxon>Spirochaetota</taxon>
        <taxon>Spirochaetia</taxon>
        <taxon>Spirochaetales</taxon>
        <taxon>Treponemataceae</taxon>
        <taxon>Treponema</taxon>
    </lineage>
</organism>
<dbReference type="AlphaFoldDB" id="A0A1H9DHL6"/>
<dbReference type="PANTHER" id="PTHR44068">
    <property type="entry name" value="ZGC:194242"/>
    <property type="match status" value="1"/>
</dbReference>
<dbReference type="InterPro" id="IPR050447">
    <property type="entry name" value="Erg6_SMT_methyltransf"/>
</dbReference>
<sequence>MSNIENYRKYFTKDYLMGPNSFRLLDELILRKPADAVFDRTLDLGCGYALTSMFLANETNAKTVYALDLWIAATENYKRIKENKLEDKIIPIHGDAMDMPFAHDYFDAIVSVDSYHYFGCKEGVFGEKILPFVKKGGCVMIAIPGLKKEPEGELKTIFETWAEGDDSQLFKTVTWWENLLKKECSSSCEISVKEADCFDIAWQEWFDSGHEFGIRDKEFLSKGLNEILNFILIYVRNKNY</sequence>
<dbReference type="EMBL" id="FOFU01000002">
    <property type="protein sequence ID" value="SEQ12871.1"/>
    <property type="molecule type" value="Genomic_DNA"/>
</dbReference>
<evidence type="ECO:0000313" key="2">
    <source>
        <dbReference type="EMBL" id="SEQ12871.1"/>
    </source>
</evidence>
<dbReference type="OrthoDB" id="9804312at2"/>
<dbReference type="RefSeq" id="WP_074641861.1">
    <property type="nucleotide sequence ID" value="NZ_FOFU01000002.1"/>
</dbReference>
<name>A0A1H9DHL6_9SPIR</name>
<dbReference type="PANTHER" id="PTHR44068:SF11">
    <property type="entry name" value="GERANYL DIPHOSPHATE 2-C-METHYLTRANSFERASE"/>
    <property type="match status" value="1"/>
</dbReference>
<reference evidence="2 3" key="1">
    <citation type="submission" date="2016-10" db="EMBL/GenBank/DDBJ databases">
        <authorList>
            <person name="de Groot N.N."/>
        </authorList>
    </citation>
    <scope>NUCLEOTIDE SEQUENCE [LARGE SCALE GENOMIC DNA]</scope>
    <source>
        <strain evidence="2 3">B25</strain>
    </source>
</reference>
<dbReference type="GO" id="GO:0008168">
    <property type="term" value="F:methyltransferase activity"/>
    <property type="evidence" value="ECO:0007669"/>
    <property type="project" value="UniProtKB-KW"/>
</dbReference>
<dbReference type="Gene3D" id="3.40.50.150">
    <property type="entry name" value="Vaccinia Virus protein VP39"/>
    <property type="match status" value="1"/>
</dbReference>
<proteinExistence type="predicted"/>
<evidence type="ECO:0000313" key="3">
    <source>
        <dbReference type="Proteomes" id="UP000182360"/>
    </source>
</evidence>
<dbReference type="Proteomes" id="UP000182360">
    <property type="component" value="Unassembled WGS sequence"/>
</dbReference>
<protein>
    <submittedName>
        <fullName evidence="2">Methyltransferase domain-containing protein</fullName>
    </submittedName>
</protein>
<evidence type="ECO:0000259" key="1">
    <source>
        <dbReference type="Pfam" id="PF13649"/>
    </source>
</evidence>